<protein>
    <submittedName>
        <fullName evidence="1">Uncharacterized protein</fullName>
    </submittedName>
</protein>
<accession>A0A7W5CI64</accession>
<comment type="caution">
    <text evidence="1">The sequence shown here is derived from an EMBL/GenBank/DDBJ whole genome shotgun (WGS) entry which is preliminary data.</text>
</comment>
<evidence type="ECO:0000313" key="1">
    <source>
        <dbReference type="EMBL" id="MBB3158105.1"/>
    </source>
</evidence>
<organism evidence="1 2">
    <name type="scientific">Microbacterium proteolyticum</name>
    <dbReference type="NCBI Taxonomy" id="1572644"/>
    <lineage>
        <taxon>Bacteria</taxon>
        <taxon>Bacillati</taxon>
        <taxon>Actinomycetota</taxon>
        <taxon>Actinomycetes</taxon>
        <taxon>Micrococcales</taxon>
        <taxon>Microbacteriaceae</taxon>
        <taxon>Microbacterium</taxon>
    </lineage>
</organism>
<sequence>MTQKMMHAKLVLLGGVATAVLVLGGCTGGGDAVSAPATAAPAASVAPSSPAPETTPTDSLTGEAAMTVVGEYLSAIQAEQYAAAYALLTDESRALVGSEQQFAESAANSIVRPDEAAGYLGADGTIEAGRGPTEGTVLVTAVRDRIADGWLVRDTGAGVRIDDAGVPTTGASPYEWVNPASGPEDARRSVAVDPASPAALIFRDLAADAGVDGPGLVGFPSTVTAYLGLDEVPASSAVSDIQARWDIAWVTSPPSTETQPLTVAWEVEPGTWRTTTTAVFIE</sequence>
<dbReference type="Proteomes" id="UP000543579">
    <property type="component" value="Unassembled WGS sequence"/>
</dbReference>
<proteinExistence type="predicted"/>
<dbReference type="EMBL" id="JACHXY010000002">
    <property type="protein sequence ID" value="MBB3158105.1"/>
    <property type="molecule type" value="Genomic_DNA"/>
</dbReference>
<dbReference type="AlphaFoldDB" id="A0A7W5CI64"/>
<dbReference type="PROSITE" id="PS51257">
    <property type="entry name" value="PROKAR_LIPOPROTEIN"/>
    <property type="match status" value="1"/>
</dbReference>
<evidence type="ECO:0000313" key="2">
    <source>
        <dbReference type="Proteomes" id="UP000543579"/>
    </source>
</evidence>
<reference evidence="1 2" key="1">
    <citation type="submission" date="2020-08" db="EMBL/GenBank/DDBJ databases">
        <title>Genomic Encyclopedia of Type Strains, Phase III (KMG-III): the genomes of soil and plant-associated and newly described type strains.</title>
        <authorList>
            <person name="Whitman W."/>
        </authorList>
    </citation>
    <scope>NUCLEOTIDE SEQUENCE [LARGE SCALE GENOMIC DNA]</scope>
    <source>
        <strain evidence="1 2">CECT 8356</strain>
    </source>
</reference>
<gene>
    <name evidence="1" type="ORF">FHS07_001801</name>
</gene>
<dbReference type="RefSeq" id="WP_183419569.1">
    <property type="nucleotide sequence ID" value="NZ_JACHXY010000002.1"/>
</dbReference>
<name>A0A7W5CI64_9MICO</name>